<dbReference type="Pfam" id="PF09810">
    <property type="entry name" value="Exo5"/>
    <property type="match status" value="2"/>
</dbReference>
<dbReference type="Proteomes" id="UP000076532">
    <property type="component" value="Unassembled WGS sequence"/>
</dbReference>
<dbReference type="InterPro" id="IPR003903">
    <property type="entry name" value="UIM_dom"/>
</dbReference>
<evidence type="ECO:0000256" key="1">
    <source>
        <dbReference type="ARBA" id="ARBA00009797"/>
    </source>
</evidence>
<reference evidence="3 4" key="1">
    <citation type="journal article" date="2016" name="Mol. Biol. Evol.">
        <title>Comparative Genomics of Early-Diverging Mushroom-Forming Fungi Provides Insights into the Origins of Lignocellulose Decay Capabilities.</title>
        <authorList>
            <person name="Nagy L.G."/>
            <person name="Riley R."/>
            <person name="Tritt A."/>
            <person name="Adam C."/>
            <person name="Daum C."/>
            <person name="Floudas D."/>
            <person name="Sun H."/>
            <person name="Yadav J.S."/>
            <person name="Pangilinan J."/>
            <person name="Larsson K.H."/>
            <person name="Matsuura K."/>
            <person name="Barry K."/>
            <person name="Labutti K."/>
            <person name="Kuo R."/>
            <person name="Ohm R.A."/>
            <person name="Bhattacharya S.S."/>
            <person name="Shirouzu T."/>
            <person name="Yoshinaga Y."/>
            <person name="Martin F.M."/>
            <person name="Grigoriev I.V."/>
            <person name="Hibbett D.S."/>
        </authorList>
    </citation>
    <scope>NUCLEOTIDE SEQUENCE [LARGE SCALE GENOMIC DNA]</scope>
    <source>
        <strain evidence="3 4">CBS 109695</strain>
    </source>
</reference>
<organism evidence="3 4">
    <name type="scientific">Athelia psychrophila</name>
    <dbReference type="NCBI Taxonomy" id="1759441"/>
    <lineage>
        <taxon>Eukaryota</taxon>
        <taxon>Fungi</taxon>
        <taxon>Dikarya</taxon>
        <taxon>Basidiomycota</taxon>
        <taxon>Agaricomycotina</taxon>
        <taxon>Agaricomycetes</taxon>
        <taxon>Agaricomycetidae</taxon>
        <taxon>Atheliales</taxon>
        <taxon>Atheliaceae</taxon>
        <taxon>Athelia</taxon>
    </lineage>
</organism>
<feature type="region of interest" description="Disordered" evidence="2">
    <location>
        <begin position="477"/>
        <end position="498"/>
    </location>
</feature>
<feature type="compositionally biased region" description="Gly residues" evidence="2">
    <location>
        <begin position="482"/>
        <end position="493"/>
    </location>
</feature>
<dbReference type="OrthoDB" id="354769at2759"/>
<dbReference type="GO" id="GO:0005739">
    <property type="term" value="C:mitochondrion"/>
    <property type="evidence" value="ECO:0007669"/>
    <property type="project" value="TreeGrafter"/>
</dbReference>
<feature type="region of interest" description="Disordered" evidence="2">
    <location>
        <begin position="217"/>
        <end position="269"/>
    </location>
</feature>
<dbReference type="GO" id="GO:0005634">
    <property type="term" value="C:nucleus"/>
    <property type="evidence" value="ECO:0007669"/>
    <property type="project" value="TreeGrafter"/>
</dbReference>
<feature type="compositionally biased region" description="Polar residues" evidence="2">
    <location>
        <begin position="243"/>
        <end position="269"/>
    </location>
</feature>
<dbReference type="GO" id="GO:0036297">
    <property type="term" value="P:interstrand cross-link repair"/>
    <property type="evidence" value="ECO:0007669"/>
    <property type="project" value="TreeGrafter"/>
</dbReference>
<comment type="similarity">
    <text evidence="1">Belongs to the EXO5 family.</text>
</comment>
<dbReference type="AlphaFoldDB" id="A0A166NU19"/>
<dbReference type="InterPro" id="IPR019190">
    <property type="entry name" value="EXOV"/>
</dbReference>
<keyword evidence="4" id="KW-1185">Reference proteome</keyword>
<dbReference type="EMBL" id="KV417521">
    <property type="protein sequence ID" value="KZP25381.1"/>
    <property type="molecule type" value="Genomic_DNA"/>
</dbReference>
<evidence type="ECO:0000256" key="2">
    <source>
        <dbReference type="SAM" id="MobiDB-lite"/>
    </source>
</evidence>
<gene>
    <name evidence="3" type="ORF">FIBSPDRAFT_1041525</name>
</gene>
<evidence type="ECO:0000313" key="3">
    <source>
        <dbReference type="EMBL" id="KZP25381.1"/>
    </source>
</evidence>
<dbReference type="GO" id="GO:0045145">
    <property type="term" value="F:single-stranded DNA 5'-3' DNA exonuclease activity"/>
    <property type="evidence" value="ECO:0007669"/>
    <property type="project" value="InterPro"/>
</dbReference>
<dbReference type="SMART" id="SM00726">
    <property type="entry name" value="UIM"/>
    <property type="match status" value="3"/>
</dbReference>
<dbReference type="PANTHER" id="PTHR14464">
    <property type="entry name" value="EXONUCLEASE V"/>
    <property type="match status" value="1"/>
</dbReference>
<name>A0A166NU19_9AGAM</name>
<accession>A0A166NU19</accession>
<evidence type="ECO:0008006" key="5">
    <source>
        <dbReference type="Google" id="ProtNLM"/>
    </source>
</evidence>
<dbReference type="PANTHER" id="PTHR14464:SF4">
    <property type="entry name" value="EXONUCLEASE V"/>
    <property type="match status" value="1"/>
</dbReference>
<proteinExistence type="inferred from homology"/>
<sequence>MASGSDEYDAFNLDFTEEDFTYIDKTILGTESQAGESAGGPAITIEIEQSVEQTTAKDTSVNAPRPSPYMQFRAWNDALSVSDLVSPAWCEVQFDYGLRQMRFKKLEKRPASFTTSKGKNITVQKQVAAQNDVQLKRGHSVHKVLEREFRPVEIQVEIGTDEERWALRLVNMISGLQSLMSELGCIREMPVFGIVQDQLVVGIIDEIIRQPIPPVDAGATSAAAKRPSDSMHTTPKSKKTRQEPTSQSTITSFFPVSPTNTVGKDDQPQSPMSATFLPVPPLQSCQSHPGYTLHLIDTKSRKTQSLPDDVDTKSSRLQLMLYHRLLSTLISNDFDFESLWKRLNLNPQMQFSARFQAQSGLIFASDDSRMNCLDGLVQLWSSNARLLNIDGIDRTLVLVYRIQHNTKHGKKKQKWAATRGHTDNLVGSLASKEDSDVARAIAESMKDITGPSSEDAGTKIDPELAAAIAESLKEHPQAGPALEGGSGGLGVLTGGTTSPDGTVSVEVAEEPELLRVLQQSLVHQFKKDGIDKGSSDSSVGVEEAGGISILGTKEFTMDDLFLDEYLTDILKWWHGKRQPKGVEVSLSRRCFTCEYIDGCEWREEKAKEAINRYEEKSAAQATAH</sequence>
<protein>
    <recommendedName>
        <fullName evidence="5">Exonuclease V</fullName>
    </recommendedName>
</protein>
<evidence type="ECO:0000313" key="4">
    <source>
        <dbReference type="Proteomes" id="UP000076532"/>
    </source>
</evidence>